<protein>
    <recommendedName>
        <fullName evidence="4">Type III secretion system protein</fullName>
    </recommendedName>
</protein>
<organism evidence="2 3">
    <name type="scientific">Vibrio azureus NBRC 104587</name>
    <dbReference type="NCBI Taxonomy" id="1219077"/>
    <lineage>
        <taxon>Bacteria</taxon>
        <taxon>Pseudomonadati</taxon>
        <taxon>Pseudomonadota</taxon>
        <taxon>Gammaproteobacteria</taxon>
        <taxon>Vibrionales</taxon>
        <taxon>Vibrionaceae</taxon>
        <taxon>Vibrio</taxon>
    </lineage>
</organism>
<evidence type="ECO:0008006" key="4">
    <source>
        <dbReference type="Google" id="ProtNLM"/>
    </source>
</evidence>
<feature type="region of interest" description="Disordered" evidence="1">
    <location>
        <begin position="1"/>
        <end position="20"/>
    </location>
</feature>
<evidence type="ECO:0000313" key="2">
    <source>
        <dbReference type="EMBL" id="GAD75395.1"/>
    </source>
</evidence>
<evidence type="ECO:0000313" key="3">
    <source>
        <dbReference type="Proteomes" id="UP000016567"/>
    </source>
</evidence>
<reference evidence="2 3" key="1">
    <citation type="submission" date="2013-09" db="EMBL/GenBank/DDBJ databases">
        <title>Whole genome shotgun sequence of Vibrio azureus NBRC 104587.</title>
        <authorList>
            <person name="Isaki S."/>
            <person name="Hosoyama A."/>
            <person name="Numata M."/>
            <person name="Hashimoto M."/>
            <person name="Hosoyama Y."/>
            <person name="Tsuchikane K."/>
            <person name="Noguchi M."/>
            <person name="Hirakata S."/>
            <person name="Ichikawa N."/>
            <person name="Ohji S."/>
            <person name="Yamazoe A."/>
            <person name="Fujita N."/>
        </authorList>
    </citation>
    <scope>NUCLEOTIDE SEQUENCE [LARGE SCALE GENOMIC DNA]</scope>
    <source>
        <strain evidence="2 3">NBRC 104587</strain>
    </source>
</reference>
<dbReference type="AlphaFoldDB" id="U3ANP1"/>
<evidence type="ECO:0000256" key="1">
    <source>
        <dbReference type="SAM" id="MobiDB-lite"/>
    </source>
</evidence>
<name>U3ANP1_9VIBR</name>
<keyword evidence="3" id="KW-1185">Reference proteome</keyword>
<comment type="caution">
    <text evidence="2">The sequence shown here is derived from an EMBL/GenBank/DDBJ whole genome shotgun (WGS) entry which is preliminary data.</text>
</comment>
<gene>
    <name evidence="2" type="ORF">VAZ01S_024_00790</name>
</gene>
<dbReference type="STRING" id="1219077.VAZ01S_024_00790"/>
<accession>U3ANP1</accession>
<dbReference type="Proteomes" id="UP000016567">
    <property type="component" value="Unassembled WGS sequence"/>
</dbReference>
<proteinExistence type="predicted"/>
<dbReference type="RefSeq" id="WP_021709154.1">
    <property type="nucleotide sequence ID" value="NZ_BAOB01000035.1"/>
</dbReference>
<sequence length="96" mass="9965">MPAGGSTKPAGQPVTVNDDGEVTTNEVSDIFEAQISAADADIEKWLKDNSDANGGMSTTDAVTLQQKMANQSIIVQTGTSTLKGIKDSILAAVRNI</sequence>
<dbReference type="EMBL" id="BATL01000024">
    <property type="protein sequence ID" value="GAD75395.1"/>
    <property type="molecule type" value="Genomic_DNA"/>
</dbReference>